<organism evidence="1">
    <name type="scientific">Rhizophora mucronata</name>
    <name type="common">Asiatic mangrove</name>
    <dbReference type="NCBI Taxonomy" id="61149"/>
    <lineage>
        <taxon>Eukaryota</taxon>
        <taxon>Viridiplantae</taxon>
        <taxon>Streptophyta</taxon>
        <taxon>Embryophyta</taxon>
        <taxon>Tracheophyta</taxon>
        <taxon>Spermatophyta</taxon>
        <taxon>Magnoliopsida</taxon>
        <taxon>eudicotyledons</taxon>
        <taxon>Gunneridae</taxon>
        <taxon>Pentapetalae</taxon>
        <taxon>rosids</taxon>
        <taxon>fabids</taxon>
        <taxon>Malpighiales</taxon>
        <taxon>Rhizophoraceae</taxon>
        <taxon>Rhizophora</taxon>
    </lineage>
</organism>
<sequence>MVPLIGIQGKNQPSLLNMNSERMVPRLPHICCNHILPVATEGRPLNV</sequence>
<proteinExistence type="predicted"/>
<protein>
    <submittedName>
        <fullName evidence="1">Uncharacterized protein</fullName>
    </submittedName>
</protein>
<evidence type="ECO:0000313" key="1">
    <source>
        <dbReference type="EMBL" id="MBX56461.1"/>
    </source>
</evidence>
<reference evidence="1" key="1">
    <citation type="submission" date="2018-02" db="EMBL/GenBank/DDBJ databases">
        <title>Rhizophora mucronata_Transcriptome.</title>
        <authorList>
            <person name="Meera S.P."/>
            <person name="Sreeshan A."/>
            <person name="Augustine A."/>
        </authorList>
    </citation>
    <scope>NUCLEOTIDE SEQUENCE</scope>
    <source>
        <tissue evidence="1">Leaf</tissue>
    </source>
</reference>
<accession>A0A2P2PP49</accession>
<dbReference type="AlphaFoldDB" id="A0A2P2PP49"/>
<dbReference type="EMBL" id="GGEC01075977">
    <property type="protein sequence ID" value="MBX56461.1"/>
    <property type="molecule type" value="Transcribed_RNA"/>
</dbReference>
<name>A0A2P2PP49_RHIMU</name>